<dbReference type="InterPro" id="IPR043128">
    <property type="entry name" value="Rev_trsase/Diguanyl_cyclase"/>
</dbReference>
<dbReference type="InterPro" id="IPR050469">
    <property type="entry name" value="Diguanylate_Cyclase"/>
</dbReference>
<dbReference type="Pfam" id="PF00990">
    <property type="entry name" value="GGDEF"/>
    <property type="match status" value="1"/>
</dbReference>
<name>A0ABR7ZT83_9CYAN</name>
<organism evidence="3 4">
    <name type="scientific">Pseudanabaena mucicola FACHB-723</name>
    <dbReference type="NCBI Taxonomy" id="2692860"/>
    <lineage>
        <taxon>Bacteria</taxon>
        <taxon>Bacillati</taxon>
        <taxon>Cyanobacteriota</taxon>
        <taxon>Cyanophyceae</taxon>
        <taxon>Pseudanabaenales</taxon>
        <taxon>Pseudanabaenaceae</taxon>
        <taxon>Pseudanabaena</taxon>
    </lineage>
</organism>
<accession>A0ABR7ZT83</accession>
<dbReference type="InterPro" id="IPR029787">
    <property type="entry name" value="Nucleotide_cyclase"/>
</dbReference>
<feature type="domain" description="GGDEF" evidence="2">
    <location>
        <begin position="144"/>
        <end position="281"/>
    </location>
</feature>
<keyword evidence="1" id="KW-0175">Coiled coil</keyword>
<feature type="coiled-coil region" evidence="1">
    <location>
        <begin position="12"/>
        <end position="46"/>
    </location>
</feature>
<dbReference type="EMBL" id="JACJQB010000001">
    <property type="protein sequence ID" value="MBD2186643.1"/>
    <property type="molecule type" value="Genomic_DNA"/>
</dbReference>
<dbReference type="NCBIfam" id="TIGR00254">
    <property type="entry name" value="GGDEF"/>
    <property type="match status" value="1"/>
</dbReference>
<dbReference type="CDD" id="cd01949">
    <property type="entry name" value="GGDEF"/>
    <property type="match status" value="1"/>
</dbReference>
<protein>
    <submittedName>
        <fullName evidence="3">Diguanylate cyclase</fullName>
    </submittedName>
</protein>
<dbReference type="PANTHER" id="PTHR45138:SF9">
    <property type="entry name" value="DIGUANYLATE CYCLASE DGCM-RELATED"/>
    <property type="match status" value="1"/>
</dbReference>
<proteinExistence type="predicted"/>
<dbReference type="PANTHER" id="PTHR45138">
    <property type="entry name" value="REGULATORY COMPONENTS OF SENSORY TRANSDUCTION SYSTEM"/>
    <property type="match status" value="1"/>
</dbReference>
<dbReference type="RefSeq" id="WP_190401533.1">
    <property type="nucleotide sequence ID" value="NZ_JACJQB010000001.1"/>
</dbReference>
<reference evidence="3 4" key="1">
    <citation type="journal article" date="2020" name="ISME J.">
        <title>Comparative genomics reveals insights into cyanobacterial evolution and habitat adaptation.</title>
        <authorList>
            <person name="Chen M.Y."/>
            <person name="Teng W.K."/>
            <person name="Zhao L."/>
            <person name="Hu C.X."/>
            <person name="Zhou Y.K."/>
            <person name="Han B.P."/>
            <person name="Song L.R."/>
            <person name="Shu W.S."/>
        </authorList>
    </citation>
    <scope>NUCLEOTIDE SEQUENCE [LARGE SCALE GENOMIC DNA]</scope>
    <source>
        <strain evidence="3 4">FACHB-723</strain>
    </source>
</reference>
<dbReference type="Gene3D" id="3.30.70.270">
    <property type="match status" value="1"/>
</dbReference>
<dbReference type="SUPFAM" id="SSF55073">
    <property type="entry name" value="Nucleotide cyclase"/>
    <property type="match status" value="1"/>
</dbReference>
<keyword evidence="4" id="KW-1185">Reference proteome</keyword>
<sequence length="282" mass="31584">METENPKIVTSEKFLLAKLASLEEEIQELKTQNRQLRDQLVTKTIQGEQLVQANNSLQTEILDRQQTETALRLLLDRLSSEKNDLEIILDTTTCHSDTIEALLYDKALSLAHEVTIDGLTQIANRRAFDQRITQEWHRLAREQLPISLLLCDIDFFKRYNDRYGHPAGDECLRAVAKSIESCICRPADLAARYGGEEFAVILPNTLSQGAIFIAEKICQAVYNLGIAHESSFVSDRISMSIGISTFLPTESVDAKVLLEAADKGLYLAKNQGRNRAVFSSVG</sequence>
<dbReference type="PROSITE" id="PS50887">
    <property type="entry name" value="GGDEF"/>
    <property type="match status" value="1"/>
</dbReference>
<evidence type="ECO:0000313" key="3">
    <source>
        <dbReference type="EMBL" id="MBD2186643.1"/>
    </source>
</evidence>
<dbReference type="Proteomes" id="UP000642094">
    <property type="component" value="Unassembled WGS sequence"/>
</dbReference>
<dbReference type="SMART" id="SM00267">
    <property type="entry name" value="GGDEF"/>
    <property type="match status" value="1"/>
</dbReference>
<evidence type="ECO:0000256" key="1">
    <source>
        <dbReference type="SAM" id="Coils"/>
    </source>
</evidence>
<evidence type="ECO:0000259" key="2">
    <source>
        <dbReference type="PROSITE" id="PS50887"/>
    </source>
</evidence>
<evidence type="ECO:0000313" key="4">
    <source>
        <dbReference type="Proteomes" id="UP000642094"/>
    </source>
</evidence>
<comment type="caution">
    <text evidence="3">The sequence shown here is derived from an EMBL/GenBank/DDBJ whole genome shotgun (WGS) entry which is preliminary data.</text>
</comment>
<gene>
    <name evidence="3" type="ORF">H6F41_00620</name>
</gene>
<dbReference type="InterPro" id="IPR000160">
    <property type="entry name" value="GGDEF_dom"/>
</dbReference>